<dbReference type="InterPro" id="IPR055522">
    <property type="entry name" value="DUF7096"/>
</dbReference>
<dbReference type="Pfam" id="PF23379">
    <property type="entry name" value="DUF7096"/>
    <property type="match status" value="1"/>
</dbReference>
<evidence type="ECO:0000256" key="2">
    <source>
        <dbReference type="SAM" id="MobiDB-lite"/>
    </source>
</evidence>
<dbReference type="Proteomes" id="UP000198882">
    <property type="component" value="Unassembled WGS sequence"/>
</dbReference>
<dbReference type="InterPro" id="IPR056397">
    <property type="entry name" value="Fn3_arc"/>
</dbReference>
<dbReference type="InterPro" id="IPR055520">
    <property type="entry name" value="DUF7094"/>
</dbReference>
<dbReference type="OrthoDB" id="201701at2157"/>
<dbReference type="STRING" id="1095776.SAMN04515672_3910"/>
<feature type="domain" description="DUF7094" evidence="4">
    <location>
        <begin position="223"/>
        <end position="334"/>
    </location>
</feature>
<organism evidence="6 7">
    <name type="scientific">Natronorubrum texcoconense</name>
    <dbReference type="NCBI Taxonomy" id="1095776"/>
    <lineage>
        <taxon>Archaea</taxon>
        <taxon>Methanobacteriati</taxon>
        <taxon>Methanobacteriota</taxon>
        <taxon>Stenosarchaea group</taxon>
        <taxon>Halobacteria</taxon>
        <taxon>Halobacteriales</taxon>
        <taxon>Natrialbaceae</taxon>
        <taxon>Natronorubrum</taxon>
    </lineage>
</organism>
<evidence type="ECO:0000256" key="1">
    <source>
        <dbReference type="SAM" id="Coils"/>
    </source>
</evidence>
<sequence length="420" mass="47155">MNSATPVVFAVLLVTSLLAMPVIAAGPEADDATRDAPDPQFQQLTLQQASSSPVEAEDTTNRLQLSGEIREERATYGTDFGLTLAAVDDHLRVDHEQYTIVDSEFDTATDEERENMIRTANNRIADRTENLEQRERDAVRDHADGEITDTELIQTLLRNYNEAESLLNALNEIDDRTDAVPGYSLSNQQVRADEAALDLHRTSLRANLDQASQSSGWDERPDVRIQTSEDGYSLSMIEGDMYILETVRFDNRDTGPDVENQFEDYSNSETMEAATEHYPWAGGEQSWSSFNDYGEQNLYFVEMEDDRNHLQVYLDGGTGDVYRESQELALESLPEDNNRSWINDDIDLTITETPVNGPVEVRVADMVTDDPENATVWMNGVELGETDDDGTLWLLPPLDDYEVSIESDSGSVDTRTANRR</sequence>
<feature type="region of interest" description="Disordered" evidence="2">
    <location>
        <begin position="47"/>
        <end position="66"/>
    </location>
</feature>
<keyword evidence="1" id="KW-0175">Coiled coil</keyword>
<dbReference type="AlphaFoldDB" id="A0A1G9ENR3"/>
<feature type="domain" description="Fibronectin-III type-like" evidence="3">
    <location>
        <begin position="339"/>
        <end position="412"/>
    </location>
</feature>
<name>A0A1G9ENR3_9EURY</name>
<accession>A0A1G9ENR3</accession>
<evidence type="ECO:0000259" key="5">
    <source>
        <dbReference type="Pfam" id="PF23379"/>
    </source>
</evidence>
<gene>
    <name evidence="6" type="ORF">SAMN04515672_3910</name>
</gene>
<reference evidence="7" key="1">
    <citation type="submission" date="2016-10" db="EMBL/GenBank/DDBJ databases">
        <authorList>
            <person name="Varghese N."/>
            <person name="Submissions S."/>
        </authorList>
    </citation>
    <scope>NUCLEOTIDE SEQUENCE [LARGE SCALE GENOMIC DNA]</scope>
    <source>
        <strain evidence="7">B4,CECT 8067,JCM 17497</strain>
    </source>
</reference>
<dbReference type="Pfam" id="PF23374">
    <property type="entry name" value="Fn3_arc"/>
    <property type="match status" value="1"/>
</dbReference>
<dbReference type="Pfam" id="PF23375">
    <property type="entry name" value="DUF7094"/>
    <property type="match status" value="1"/>
</dbReference>
<feature type="domain" description="DUF7096" evidence="5">
    <location>
        <begin position="1"/>
        <end position="214"/>
    </location>
</feature>
<dbReference type="RefSeq" id="WP_090310822.1">
    <property type="nucleotide sequence ID" value="NZ_FNFE01000007.1"/>
</dbReference>
<evidence type="ECO:0000259" key="4">
    <source>
        <dbReference type="Pfam" id="PF23375"/>
    </source>
</evidence>
<keyword evidence="7" id="KW-1185">Reference proteome</keyword>
<proteinExistence type="predicted"/>
<evidence type="ECO:0000313" key="6">
    <source>
        <dbReference type="EMBL" id="SDK77723.1"/>
    </source>
</evidence>
<evidence type="ECO:0000259" key="3">
    <source>
        <dbReference type="Pfam" id="PF23374"/>
    </source>
</evidence>
<evidence type="ECO:0000313" key="7">
    <source>
        <dbReference type="Proteomes" id="UP000198882"/>
    </source>
</evidence>
<dbReference type="EMBL" id="FNFE01000007">
    <property type="protein sequence ID" value="SDK77723.1"/>
    <property type="molecule type" value="Genomic_DNA"/>
</dbReference>
<protein>
    <submittedName>
        <fullName evidence="6">Uncharacterized protein</fullName>
    </submittedName>
</protein>
<feature type="coiled-coil region" evidence="1">
    <location>
        <begin position="117"/>
        <end position="173"/>
    </location>
</feature>